<feature type="compositionally biased region" description="Polar residues" evidence="1">
    <location>
        <begin position="1"/>
        <end position="11"/>
    </location>
</feature>
<organism evidence="3">
    <name type="scientific">Populus alba</name>
    <name type="common">White poplar</name>
    <dbReference type="NCBI Taxonomy" id="43335"/>
    <lineage>
        <taxon>Eukaryota</taxon>
        <taxon>Viridiplantae</taxon>
        <taxon>Streptophyta</taxon>
        <taxon>Embryophyta</taxon>
        <taxon>Tracheophyta</taxon>
        <taxon>Spermatophyta</taxon>
        <taxon>Magnoliopsida</taxon>
        <taxon>eudicotyledons</taxon>
        <taxon>Gunneridae</taxon>
        <taxon>Pentapetalae</taxon>
        <taxon>rosids</taxon>
        <taxon>fabids</taxon>
        <taxon>Malpighiales</taxon>
        <taxon>Salicaceae</taxon>
        <taxon>Saliceae</taxon>
        <taxon>Populus</taxon>
    </lineage>
</organism>
<comment type="caution">
    <text evidence="3">The sequence shown here is derived from an EMBL/GenBank/DDBJ whole genome shotgun (WGS) entry which is preliminary data.</text>
</comment>
<evidence type="ECO:0000259" key="2">
    <source>
        <dbReference type="Pfam" id="PF14111"/>
    </source>
</evidence>
<dbReference type="AlphaFoldDB" id="A0A4U5P5B1"/>
<proteinExistence type="predicted"/>
<dbReference type="SUPFAM" id="SSF56219">
    <property type="entry name" value="DNase I-like"/>
    <property type="match status" value="1"/>
</dbReference>
<name>A0A4U5P5B1_POPAL</name>
<feature type="domain" description="DUF4283" evidence="2">
    <location>
        <begin position="33"/>
        <end position="84"/>
    </location>
</feature>
<protein>
    <recommendedName>
        <fullName evidence="2">DUF4283 domain-containing protein</fullName>
    </recommendedName>
</protein>
<gene>
    <name evidence="3" type="ORF">D5086_0000223770</name>
</gene>
<dbReference type="EMBL" id="RCHU01000783">
    <property type="protein sequence ID" value="TKR91408.1"/>
    <property type="molecule type" value="Genomic_DNA"/>
</dbReference>
<evidence type="ECO:0000313" key="3">
    <source>
        <dbReference type="EMBL" id="TKR91408.1"/>
    </source>
</evidence>
<evidence type="ECO:0000256" key="1">
    <source>
        <dbReference type="SAM" id="MobiDB-lite"/>
    </source>
</evidence>
<dbReference type="PANTHER" id="PTHR31286">
    <property type="entry name" value="GLYCINE-RICH CELL WALL STRUCTURAL PROTEIN 1.8-LIKE"/>
    <property type="match status" value="1"/>
</dbReference>
<sequence>MVDHNLTNVVSSPPEDSHSGTSHSPTPVEKCSWKCEASLAIHESGWLVYRFKNVDDKLVVLTNGPYLIYGRPLILKVMPEYFDFGTDEMSCVPVWVKFPNLPLKCWSPRCLSKIASKLGMPIQSDQLTFSMSRISYARVFVEMDLLTDLKSFIVINLPNGAILNQSVIYETLPRFCKLCKVLGHNTGTCTSHPAPMVKPLGKKSNPPITANRGRSVFYRLGTVTEPSLGKTKGQIGETSQNYDPMTIEAAMASNGWEVVKSKKARKSPGIPVGATHVADQVPTTPPKGKAPVISSSGGICTSECNPRIINNGKELVGAVLHRKDPHVVPVGTTTIWNVRGLNSPLKQHEMARLMQKHKFDVCDLLETKLVSSKLQFMHRFQLKRWKLASNVEAASTARVVVLWNPSTVHVDPVELCGMVLSHGPSNCPGLCWEISIPFYLRNDNIMVNRSLPYEVSDFKSMLLRAWAF</sequence>
<dbReference type="InterPro" id="IPR025558">
    <property type="entry name" value="DUF4283"/>
</dbReference>
<accession>A0A4U5P5B1</accession>
<reference evidence="3" key="1">
    <citation type="submission" date="2018-10" db="EMBL/GenBank/DDBJ databases">
        <title>Population genomic analysis revealed the cold adaptation of white poplar.</title>
        <authorList>
            <person name="Liu Y.-J."/>
        </authorList>
    </citation>
    <scope>NUCLEOTIDE SEQUENCE [LARGE SCALE GENOMIC DNA]</scope>
    <source>
        <strain evidence="3">PAL-ZL1</strain>
    </source>
</reference>
<dbReference type="InterPro" id="IPR040256">
    <property type="entry name" value="At4g02000-like"/>
</dbReference>
<feature type="region of interest" description="Disordered" evidence="1">
    <location>
        <begin position="1"/>
        <end position="25"/>
    </location>
</feature>
<dbReference type="STRING" id="43335.A0A4U5P5B1"/>
<dbReference type="Pfam" id="PF14111">
    <property type="entry name" value="DUF4283"/>
    <property type="match status" value="1"/>
</dbReference>
<feature type="region of interest" description="Disordered" evidence="1">
    <location>
        <begin position="267"/>
        <end position="294"/>
    </location>
</feature>
<dbReference type="PANTHER" id="PTHR31286:SF180">
    <property type="entry name" value="OS10G0362600 PROTEIN"/>
    <property type="match status" value="1"/>
</dbReference>
<dbReference type="Gene3D" id="3.60.10.10">
    <property type="entry name" value="Endonuclease/exonuclease/phosphatase"/>
    <property type="match status" value="1"/>
</dbReference>
<dbReference type="InterPro" id="IPR036691">
    <property type="entry name" value="Endo/exonu/phosph_ase_sf"/>
</dbReference>